<dbReference type="RefSeq" id="WP_186937916.1">
    <property type="nucleotide sequence ID" value="NZ_JACOOA010000001.1"/>
</dbReference>
<sequence length="484" mass="48817">METTNNRKLIASVALIVASAALLLGLTFAWFTDTAANKGNKIQAGTLEIELNDGSAAPLISGDGVLWEPGSSQKAAVTVRNVGSLWLKYRFSVSDLSVAEAGNGGDIADVLDVYKVDKAAESVTADDLTADNKIGTLAGLAADEEGTGDAVLAPAGNASDPAYADADAFTLVVKMREEAGNAYQNAGIDFTINVVAAQFAHETDGFGNKDYDAAATYPALVSSEAELRVAAAKGGVVELAADVALTESVTFAEDAALDLQGRTLTVAGGSQPINVASGKTLVIEGDGHIAGGVYANSNGNVVINAGTGFSLASSVDAGWAVCGNANANLTVNGGTYTATEKGAAVIQRTGTGGTLSVSDATVNVGVSSVMQSCGISSGASETVLRNVTVNAGHSTAVKLTSDYSSDTIRGGSFVTDKTAEGLAANPTIRYSGKLDISDASITRVGTGIGYYKTYPPATEVKDLTISNVSFDAAPGAAGVDVGVQ</sequence>
<evidence type="ECO:0000313" key="1">
    <source>
        <dbReference type="EMBL" id="MBC5583192.1"/>
    </source>
</evidence>
<dbReference type="Proteomes" id="UP000622448">
    <property type="component" value="Unassembled WGS sequence"/>
</dbReference>
<dbReference type="InterPro" id="IPR011050">
    <property type="entry name" value="Pectin_lyase_fold/virulence"/>
</dbReference>
<protein>
    <submittedName>
        <fullName evidence="1">Uncharacterized protein</fullName>
    </submittedName>
</protein>
<name>A0ABR7BNJ2_9ACTN</name>
<organism evidence="1 2">
    <name type="scientific">Eggerthella hominis</name>
    <dbReference type="NCBI Taxonomy" id="2763043"/>
    <lineage>
        <taxon>Bacteria</taxon>
        <taxon>Bacillati</taxon>
        <taxon>Actinomycetota</taxon>
        <taxon>Coriobacteriia</taxon>
        <taxon>Eggerthellales</taxon>
        <taxon>Eggerthellaceae</taxon>
        <taxon>Eggerthella</taxon>
    </lineage>
</organism>
<dbReference type="EMBL" id="JACOOA010000001">
    <property type="protein sequence ID" value="MBC5583192.1"/>
    <property type="molecule type" value="Genomic_DNA"/>
</dbReference>
<comment type="caution">
    <text evidence="1">The sequence shown here is derived from an EMBL/GenBank/DDBJ whole genome shotgun (WGS) entry which is preliminary data.</text>
</comment>
<evidence type="ECO:0000313" key="2">
    <source>
        <dbReference type="Proteomes" id="UP000622448"/>
    </source>
</evidence>
<reference evidence="1 2" key="1">
    <citation type="submission" date="2020-08" db="EMBL/GenBank/DDBJ databases">
        <title>Genome public.</title>
        <authorList>
            <person name="Liu C."/>
            <person name="Sun Q."/>
        </authorList>
    </citation>
    <scope>NUCLEOTIDE SEQUENCE [LARGE SCALE GENOMIC DNA]</scope>
    <source>
        <strain evidence="1 2">NSJ-70</strain>
    </source>
</reference>
<dbReference type="InterPro" id="IPR022121">
    <property type="entry name" value="Peptidase_M73_camelysin"/>
</dbReference>
<gene>
    <name evidence="1" type="ORF">H8S61_03115</name>
</gene>
<dbReference type="SUPFAM" id="SSF51126">
    <property type="entry name" value="Pectin lyase-like"/>
    <property type="match status" value="1"/>
</dbReference>
<dbReference type="Pfam" id="PF12389">
    <property type="entry name" value="Peptidase_M73"/>
    <property type="match status" value="1"/>
</dbReference>
<accession>A0ABR7BNJ2</accession>
<keyword evidence="2" id="KW-1185">Reference proteome</keyword>
<proteinExistence type="predicted"/>